<sequence length="293" mass="33250">MTSNEPEQIEAEGGASIIRVPNVSSEIYIDWVIGTYVLWAKQKEKRRIMNDEEDRAWREHAWAETNNDVKKDLGDAGNGDNPRNQSDSDDRNTRGNMMLSGATIWDAVEQVMKGGSGFLDIRLNGKWNRIPYFECRPLPYRTKPKRIFNFITANHSCELCKQLPVIDSRALFRGQRRKLCNNFSELYKRAELCDFYKLILSSVGPHYSAEVNEINIFATALSLSVEGETANYSISEIPRVFVEVESSVTQQKEIPIIPEKGARPMHHCVGGGFKYAMVIINMPILMLAASQPE</sequence>
<evidence type="ECO:0000313" key="2">
    <source>
        <dbReference type="EMBL" id="KAF2259945.1"/>
    </source>
</evidence>
<dbReference type="AlphaFoldDB" id="A0A9P4K4E5"/>
<keyword evidence="3" id="KW-1185">Reference proteome</keyword>
<comment type="caution">
    <text evidence="2">The sequence shown here is derived from an EMBL/GenBank/DDBJ whole genome shotgun (WGS) entry which is preliminary data.</text>
</comment>
<evidence type="ECO:0000256" key="1">
    <source>
        <dbReference type="SAM" id="MobiDB-lite"/>
    </source>
</evidence>
<dbReference type="Proteomes" id="UP000800093">
    <property type="component" value="Unassembled WGS sequence"/>
</dbReference>
<name>A0A9P4K4E5_9PLEO</name>
<reference evidence="3" key="1">
    <citation type="journal article" date="2020" name="Stud. Mycol.">
        <title>101 Dothideomycetes genomes: A test case for predicting lifestyles and emergence of pathogens.</title>
        <authorList>
            <person name="Haridas S."/>
            <person name="Albert R."/>
            <person name="Binder M."/>
            <person name="Bloem J."/>
            <person name="LaButti K."/>
            <person name="Salamov A."/>
            <person name="Andreopoulos B."/>
            <person name="Baker S."/>
            <person name="Barry K."/>
            <person name="Bills G."/>
            <person name="Bluhm B."/>
            <person name="Cannon C."/>
            <person name="Castanera R."/>
            <person name="Culley D."/>
            <person name="Daum C."/>
            <person name="Ezra D."/>
            <person name="Gonzalez J."/>
            <person name="Henrissat B."/>
            <person name="Kuo A."/>
            <person name="Liang C."/>
            <person name="Lipzen A."/>
            <person name="Lutzoni F."/>
            <person name="Magnuson J."/>
            <person name="Mondo S."/>
            <person name="Nolan M."/>
            <person name="Ohm R."/>
            <person name="Pangilinan J."/>
            <person name="Park H.-J."/>
            <person name="Ramirez L."/>
            <person name="Alfaro M."/>
            <person name="Sun H."/>
            <person name="Tritt A."/>
            <person name="Yoshinaga Y."/>
            <person name="Zwiers L.-H."/>
            <person name="Turgeon B."/>
            <person name="Goodwin S."/>
            <person name="Spatafora J."/>
            <person name="Crous P."/>
            <person name="Grigoriev I."/>
        </authorList>
    </citation>
    <scope>NUCLEOTIDE SEQUENCE [LARGE SCALE GENOMIC DNA]</scope>
    <source>
        <strain evidence="3">CBS 304.66</strain>
    </source>
</reference>
<gene>
    <name evidence="2" type="ORF">CC78DRAFT_585331</name>
</gene>
<proteinExistence type="predicted"/>
<evidence type="ECO:0000313" key="3">
    <source>
        <dbReference type="Proteomes" id="UP000800093"/>
    </source>
</evidence>
<protein>
    <submittedName>
        <fullName evidence="2">Uncharacterized protein</fullName>
    </submittedName>
</protein>
<accession>A0A9P4K4E5</accession>
<dbReference type="EMBL" id="ML986692">
    <property type="protein sequence ID" value="KAF2259945.1"/>
    <property type="molecule type" value="Genomic_DNA"/>
</dbReference>
<feature type="region of interest" description="Disordered" evidence="1">
    <location>
        <begin position="68"/>
        <end position="95"/>
    </location>
</feature>
<organism evidence="2 3">
    <name type="scientific">Lojkania enalia</name>
    <dbReference type="NCBI Taxonomy" id="147567"/>
    <lineage>
        <taxon>Eukaryota</taxon>
        <taxon>Fungi</taxon>
        <taxon>Dikarya</taxon>
        <taxon>Ascomycota</taxon>
        <taxon>Pezizomycotina</taxon>
        <taxon>Dothideomycetes</taxon>
        <taxon>Pleosporomycetidae</taxon>
        <taxon>Pleosporales</taxon>
        <taxon>Pleosporales incertae sedis</taxon>
        <taxon>Lojkania</taxon>
    </lineage>
</organism>